<dbReference type="AlphaFoldDB" id="A0AAF5RWS1"/>
<protein>
    <submittedName>
        <fullName evidence="2">Uncharacterized protein</fullName>
    </submittedName>
</protein>
<evidence type="ECO:0000313" key="2">
    <source>
        <dbReference type="WBParaSite" id="mrna-Wban_08149"/>
    </source>
</evidence>
<reference evidence="1" key="2">
    <citation type="journal article" date="2016" name="Mol. Ecol.">
        <title>Population genomics of the filarial nematode parasite Wuchereria bancrofti from mosquitoes.</title>
        <authorList>
            <person name="Small S.T."/>
            <person name="Reimer L.J."/>
            <person name="Tisch D.J."/>
            <person name="King C.L."/>
            <person name="Christensen B.M."/>
            <person name="Siba P.M."/>
            <person name="Kazura J.W."/>
            <person name="Serre D."/>
            <person name="Zimmerman P.A."/>
        </authorList>
    </citation>
    <scope>NUCLEOTIDE SEQUENCE</scope>
    <source>
        <strain evidence="1">pt0022</strain>
    </source>
</reference>
<proteinExistence type="predicted"/>
<sequence>MIDVGGLSETLSMRLNKYSDAFKKAESAMKLLLDLCASPSFETREGWKNSYKKNGEKVYSKQFEIGKIFTLKVNYILQASNGTRIDISNNAGRFALHRPDSQKTLIDYAIYVNPKISSPQRLIDTRIAYMLHRDSMFASKNVQKLRGNNGSREVIKTWNVRGAWVREKRRDSFESELVKMAHLLKA</sequence>
<dbReference type="WBParaSite" id="mrna-Wban_08149">
    <property type="protein sequence ID" value="mrna-Wban_08149"/>
    <property type="gene ID" value="Wban_08149"/>
</dbReference>
<name>A0AAF5RWS1_WUCBA</name>
<dbReference type="Proteomes" id="UP000093561">
    <property type="component" value="Unassembled WGS sequence"/>
</dbReference>
<organism evidence="1 2">
    <name type="scientific">Wuchereria bancrofti</name>
    <dbReference type="NCBI Taxonomy" id="6293"/>
    <lineage>
        <taxon>Eukaryota</taxon>
        <taxon>Metazoa</taxon>
        <taxon>Ecdysozoa</taxon>
        <taxon>Nematoda</taxon>
        <taxon>Chromadorea</taxon>
        <taxon>Rhabditida</taxon>
        <taxon>Spirurina</taxon>
        <taxon>Spiruromorpha</taxon>
        <taxon>Filarioidea</taxon>
        <taxon>Onchocercidae</taxon>
        <taxon>Wuchereria</taxon>
    </lineage>
</organism>
<reference evidence="2" key="3">
    <citation type="submission" date="2024-02" db="UniProtKB">
        <authorList>
            <consortium name="WormBaseParasite"/>
        </authorList>
    </citation>
    <scope>IDENTIFICATION</scope>
    <source>
        <strain evidence="2">pt0022</strain>
    </source>
</reference>
<accession>A0AAF5RWS1</accession>
<evidence type="ECO:0000313" key="1">
    <source>
        <dbReference type="Proteomes" id="UP000093561"/>
    </source>
</evidence>
<reference evidence="1" key="1">
    <citation type="submission" date="2015-03" db="EMBL/GenBank/DDBJ databases">
        <title>Wuchereria bancrofti Genome Sequencing Papua New Guinea Strain.</title>
        <authorList>
            <person name="Small S.T."/>
            <person name="Serre D."/>
            <person name="Zimmerman P.A."/>
        </authorList>
    </citation>
    <scope>NUCLEOTIDE SEQUENCE [LARGE SCALE GENOMIC DNA]</scope>
    <source>
        <strain evidence="1">pt0022</strain>
    </source>
</reference>